<comment type="caution">
    <text evidence="5">The sequence shown here is derived from an EMBL/GenBank/DDBJ whole genome shotgun (WGS) entry which is preliminary data.</text>
</comment>
<feature type="domain" description="Carbohydrate kinase PfkB" evidence="4">
    <location>
        <begin position="35"/>
        <end position="292"/>
    </location>
</feature>
<dbReference type="InterPro" id="IPR029056">
    <property type="entry name" value="Ribokinase-like"/>
</dbReference>
<dbReference type="Proteomes" id="UP000308891">
    <property type="component" value="Unassembled WGS sequence"/>
</dbReference>
<dbReference type="AlphaFoldDB" id="A0A4T0V3H6"/>
<dbReference type="InterPro" id="IPR050306">
    <property type="entry name" value="PfkB_Carbo_kinase"/>
</dbReference>
<dbReference type="PRINTS" id="PR00990">
    <property type="entry name" value="RIBOKINASE"/>
</dbReference>
<dbReference type="GO" id="GO:0006000">
    <property type="term" value="P:fructose metabolic process"/>
    <property type="evidence" value="ECO:0007669"/>
    <property type="project" value="UniProtKB-ARBA"/>
</dbReference>
<dbReference type="CDD" id="cd01942">
    <property type="entry name" value="ribokinase_group_A"/>
    <property type="match status" value="1"/>
</dbReference>
<name>A0A4T0V3H6_9NEIS</name>
<dbReference type="RefSeq" id="WP_136551534.1">
    <property type="nucleotide sequence ID" value="NZ_STGJ01000002.1"/>
</dbReference>
<keyword evidence="3 5" id="KW-0418">Kinase</keyword>
<dbReference type="EMBL" id="STGJ01000002">
    <property type="protein sequence ID" value="TIC86188.1"/>
    <property type="molecule type" value="Genomic_DNA"/>
</dbReference>
<comment type="similarity">
    <text evidence="1">Belongs to the carbohydrate kinase PfkB family.</text>
</comment>
<reference evidence="5 6" key="1">
    <citation type="submission" date="2019-04" db="EMBL/GenBank/DDBJ databases">
        <title>Crenobacter sp. nov.</title>
        <authorList>
            <person name="Shi S."/>
        </authorList>
    </citation>
    <scope>NUCLEOTIDE SEQUENCE [LARGE SCALE GENOMIC DNA]</scope>
    <source>
        <strain evidence="5 6">GY 70310</strain>
    </source>
</reference>
<sequence length="321" mass="35017">MAILVCGAIAYDTLFSFEDRFDSQILPDQLHKISTTFLAPTMRREFGGPAGNIAYSLAMLGEKPILMGAVGEDFAPYRQHLKHFGVDDRFVKVIPGQYTPQCFGIADRDGNQLMAFHPGAMNYGDSNHIADVPDAVDVAILSPGGRAAFLQHSRELHAAGIPFVFDPGQELPLLSADEIREIVEMASYLAINDYESELIRERAGLTLDMLRAQVKALIVTRGSKGAEIYADDSVHLIPRVQMDAPPIDPMGCGDAFRAGLLYGIRHGLDWRVTGRLANVIGAIKVTSNGPQNHFFDWGRLSELYLASYGEALPLPQGMAGA</sequence>
<organism evidence="5 6">
    <name type="scientific">Crenobacter intestini</name>
    <dbReference type="NCBI Taxonomy" id="2563443"/>
    <lineage>
        <taxon>Bacteria</taxon>
        <taxon>Pseudomonadati</taxon>
        <taxon>Pseudomonadota</taxon>
        <taxon>Betaproteobacteria</taxon>
        <taxon>Neisseriales</taxon>
        <taxon>Neisseriaceae</taxon>
        <taxon>Crenobacter</taxon>
    </lineage>
</organism>
<dbReference type="PANTHER" id="PTHR43085">
    <property type="entry name" value="HEXOKINASE FAMILY MEMBER"/>
    <property type="match status" value="1"/>
</dbReference>
<proteinExistence type="inferred from homology"/>
<keyword evidence="6" id="KW-1185">Reference proteome</keyword>
<evidence type="ECO:0000256" key="1">
    <source>
        <dbReference type="ARBA" id="ARBA00010688"/>
    </source>
</evidence>
<evidence type="ECO:0000259" key="4">
    <source>
        <dbReference type="Pfam" id="PF00294"/>
    </source>
</evidence>
<evidence type="ECO:0000313" key="5">
    <source>
        <dbReference type="EMBL" id="TIC86188.1"/>
    </source>
</evidence>
<dbReference type="InterPro" id="IPR002173">
    <property type="entry name" value="Carboh/pur_kinase_PfkB_CS"/>
</dbReference>
<dbReference type="PANTHER" id="PTHR43085:SF46">
    <property type="entry name" value="ADENOSINE KINASE"/>
    <property type="match status" value="1"/>
</dbReference>
<dbReference type="GO" id="GO:0008865">
    <property type="term" value="F:fructokinase activity"/>
    <property type="evidence" value="ECO:0007669"/>
    <property type="project" value="UniProtKB-ARBA"/>
</dbReference>
<dbReference type="Gene3D" id="3.40.1190.20">
    <property type="match status" value="1"/>
</dbReference>
<gene>
    <name evidence="5" type="ORF">E5K04_03540</name>
</gene>
<protein>
    <submittedName>
        <fullName evidence="5">Carbohydrate kinase family protein</fullName>
    </submittedName>
</protein>
<accession>A0A4T0V3H6</accession>
<dbReference type="InterPro" id="IPR002139">
    <property type="entry name" value="Ribo/fructo_kinase"/>
</dbReference>
<evidence type="ECO:0000256" key="2">
    <source>
        <dbReference type="ARBA" id="ARBA00022679"/>
    </source>
</evidence>
<dbReference type="SUPFAM" id="SSF53613">
    <property type="entry name" value="Ribokinase-like"/>
    <property type="match status" value="1"/>
</dbReference>
<evidence type="ECO:0000313" key="6">
    <source>
        <dbReference type="Proteomes" id="UP000308891"/>
    </source>
</evidence>
<dbReference type="OrthoDB" id="9779730at2"/>
<dbReference type="PROSITE" id="PS00583">
    <property type="entry name" value="PFKB_KINASES_1"/>
    <property type="match status" value="1"/>
</dbReference>
<keyword evidence="2" id="KW-0808">Transferase</keyword>
<dbReference type="InterPro" id="IPR011611">
    <property type="entry name" value="PfkB_dom"/>
</dbReference>
<evidence type="ECO:0000256" key="3">
    <source>
        <dbReference type="ARBA" id="ARBA00022777"/>
    </source>
</evidence>
<dbReference type="Pfam" id="PF00294">
    <property type="entry name" value="PfkB"/>
    <property type="match status" value="1"/>
</dbReference>